<proteinExistence type="inferred from homology"/>
<evidence type="ECO:0008006" key="8">
    <source>
        <dbReference type="Google" id="ProtNLM"/>
    </source>
</evidence>
<dbReference type="PANTHER" id="PTHR47447:SF23">
    <property type="entry name" value="PENTACOTRIPEPTIDE-REPEAT REGION OF PRORP DOMAIN-CONTAINING PROTEIN"/>
    <property type="match status" value="1"/>
</dbReference>
<comment type="similarity">
    <text evidence="1">Belongs to the CCM1 family.</text>
</comment>
<gene>
    <name evidence="6" type="ORF">BCR41DRAFT_6573</name>
</gene>
<evidence type="ECO:0000256" key="1">
    <source>
        <dbReference type="ARBA" id="ARBA00006192"/>
    </source>
</evidence>
<dbReference type="RefSeq" id="XP_021886515.1">
    <property type="nucleotide sequence ID" value="XM_022030962.1"/>
</dbReference>
<dbReference type="PANTHER" id="PTHR47447">
    <property type="entry name" value="OS03G0856100 PROTEIN"/>
    <property type="match status" value="1"/>
</dbReference>
<dbReference type="InParanoid" id="A0A1Y2H719"/>
<evidence type="ECO:0000313" key="6">
    <source>
        <dbReference type="EMBL" id="ORZ28842.1"/>
    </source>
</evidence>
<evidence type="ECO:0000256" key="4">
    <source>
        <dbReference type="ARBA" id="ARBA00044511"/>
    </source>
</evidence>
<organism evidence="6 7">
    <name type="scientific">Lobosporangium transversale</name>
    <dbReference type="NCBI Taxonomy" id="64571"/>
    <lineage>
        <taxon>Eukaryota</taxon>
        <taxon>Fungi</taxon>
        <taxon>Fungi incertae sedis</taxon>
        <taxon>Mucoromycota</taxon>
        <taxon>Mortierellomycotina</taxon>
        <taxon>Mortierellomycetes</taxon>
        <taxon>Mortierellales</taxon>
        <taxon>Mortierellaceae</taxon>
        <taxon>Lobosporangium</taxon>
    </lineage>
</organism>
<accession>A0A1Y2H719</accession>
<keyword evidence="7" id="KW-1185">Reference proteome</keyword>
<dbReference type="InterPro" id="IPR011990">
    <property type="entry name" value="TPR-like_helical_dom_sf"/>
</dbReference>
<evidence type="ECO:0000313" key="7">
    <source>
        <dbReference type="Proteomes" id="UP000193648"/>
    </source>
</evidence>
<comment type="subunit">
    <text evidence="4">Binds to mitochondrial small subunit 15S rRNA.</text>
</comment>
<feature type="repeat" description="PPR" evidence="5">
    <location>
        <begin position="203"/>
        <end position="237"/>
    </location>
</feature>
<dbReference type="Gene3D" id="1.25.40.10">
    <property type="entry name" value="Tetratricopeptide repeat domain"/>
    <property type="match status" value="1"/>
</dbReference>
<comment type="function">
    <text evidence="3">Regulates mitochondrial small subunit maturation by controlling 15S rRNA 5'-end processing. Localizes to the 5' precursor of the 15S rRNA in a position that is subsequently occupied by mS47 in the mature yeast mtSSU. Uses structure and sequence-specific RNA recognition, binding to a single-stranded region of the precursor and specifically recognizing bases -6 to -1. The exchange of Ccm1 for mS47 is coupled to the irreversible removal of precursor rRNA that is accompanied by conformational changes of the mitoribosomal proteins uS5m and mS26. These conformational changes signal completion of 5'-end rRNA processing through protection of the mature 5'-end of the 15S rRNA and stabilization of mS47. The removal of the 5' precursor together with the dissociation of Ccm1 may be catalyzed by the 5'-3' exoribonuclease Pet127. Involved in the specific removal of group I introns in mitochondrial encoded transcripts.</text>
</comment>
<protein>
    <recommendedName>
        <fullName evidence="8">Pentacotripeptide-repeat region of PRORP domain-containing protein</fullName>
    </recommendedName>
</protein>
<evidence type="ECO:0000256" key="3">
    <source>
        <dbReference type="ARBA" id="ARBA00044493"/>
    </source>
</evidence>
<name>A0A1Y2H719_9FUNG</name>
<comment type="caution">
    <text evidence="6">The sequence shown here is derived from an EMBL/GenBank/DDBJ whole genome shotgun (WGS) entry which is preliminary data.</text>
</comment>
<evidence type="ECO:0000256" key="5">
    <source>
        <dbReference type="PROSITE-ProRule" id="PRU00708"/>
    </source>
</evidence>
<dbReference type="NCBIfam" id="TIGR00756">
    <property type="entry name" value="PPR"/>
    <property type="match status" value="1"/>
</dbReference>
<dbReference type="InterPro" id="IPR002885">
    <property type="entry name" value="PPR_rpt"/>
</dbReference>
<dbReference type="PROSITE" id="PS51375">
    <property type="entry name" value="PPR"/>
    <property type="match status" value="1"/>
</dbReference>
<evidence type="ECO:0000256" key="2">
    <source>
        <dbReference type="ARBA" id="ARBA00022737"/>
    </source>
</evidence>
<dbReference type="GeneID" id="33572803"/>
<dbReference type="Pfam" id="PF01535">
    <property type="entry name" value="PPR"/>
    <property type="match status" value="1"/>
</dbReference>
<dbReference type="Proteomes" id="UP000193648">
    <property type="component" value="Unassembled WGS sequence"/>
</dbReference>
<dbReference type="OrthoDB" id="185373at2759"/>
<reference evidence="6 7" key="1">
    <citation type="submission" date="2016-07" db="EMBL/GenBank/DDBJ databases">
        <title>Pervasive Adenine N6-methylation of Active Genes in Fungi.</title>
        <authorList>
            <consortium name="DOE Joint Genome Institute"/>
            <person name="Mondo S.J."/>
            <person name="Dannebaum R.O."/>
            <person name="Kuo R.C."/>
            <person name="Labutti K."/>
            <person name="Haridas S."/>
            <person name="Kuo A."/>
            <person name="Salamov A."/>
            <person name="Ahrendt S.R."/>
            <person name="Lipzen A."/>
            <person name="Sullivan W."/>
            <person name="Andreopoulos W.B."/>
            <person name="Clum A."/>
            <person name="Lindquist E."/>
            <person name="Daum C."/>
            <person name="Ramamoorthy G.K."/>
            <person name="Gryganskyi A."/>
            <person name="Culley D."/>
            <person name="Magnuson J.K."/>
            <person name="James T.Y."/>
            <person name="O'Malley M.A."/>
            <person name="Stajich J.E."/>
            <person name="Spatafora J.W."/>
            <person name="Visel A."/>
            <person name="Grigoriev I.V."/>
        </authorList>
    </citation>
    <scope>NUCLEOTIDE SEQUENCE [LARGE SCALE GENOMIC DNA]</scope>
    <source>
        <strain evidence="6 7">NRRL 3116</strain>
    </source>
</reference>
<keyword evidence="2" id="KW-0677">Repeat</keyword>
<dbReference type="AlphaFoldDB" id="A0A1Y2H719"/>
<sequence>MTFEKMEAMPSIPMTSRILAAMTRAHARAGTGAGAEAGSLAIAGTMVQKMKDLNLQPTSIYDASAVLEYYIKMAPALTSSLSESVSITTSVTATRESDPNHQQVEAVWKTIEPQVRLTISTAANNNASYSYRIYLLYLVGRAHDLERAAELIDTMTSRNVSPELEKYPKTAVNVIQQLCQHGYLTEVQQLLDQKEAALAKVLPQLTWSHLMEACMARGEDQKARWVYNDMIRYGIQPNSRCKKLFSDLQVKGGTVDRGRPDVAGISLGSGSGIESTATRKSDAEILNILFNRQSKPALS</sequence>
<dbReference type="EMBL" id="MCFF01000001">
    <property type="protein sequence ID" value="ORZ28842.1"/>
    <property type="molecule type" value="Genomic_DNA"/>
</dbReference>